<accession>A0A9P7VP29</accession>
<reference evidence="1" key="1">
    <citation type="submission" date="2020-11" db="EMBL/GenBank/DDBJ databases">
        <title>Adaptations for nitrogen fixation in a non-lichenized fungal sporocarp promotes dispersal by wood-feeding termites.</title>
        <authorList>
            <consortium name="DOE Joint Genome Institute"/>
            <person name="Koch R.A."/>
            <person name="Yoon G."/>
            <person name="Arayal U."/>
            <person name="Lail K."/>
            <person name="Amirebrahimi M."/>
            <person name="Labutti K."/>
            <person name="Lipzen A."/>
            <person name="Riley R."/>
            <person name="Barry K."/>
            <person name="Henrissat B."/>
            <person name="Grigoriev I.V."/>
            <person name="Herr J.R."/>
            <person name="Aime M.C."/>
        </authorList>
    </citation>
    <scope>NUCLEOTIDE SEQUENCE</scope>
    <source>
        <strain evidence="1">MCA 3950</strain>
    </source>
</reference>
<dbReference type="GeneID" id="66102727"/>
<evidence type="ECO:0000313" key="1">
    <source>
        <dbReference type="EMBL" id="KAG7443880.1"/>
    </source>
</evidence>
<dbReference type="RefSeq" id="XP_043037380.1">
    <property type="nucleotide sequence ID" value="XM_043180431.1"/>
</dbReference>
<sequence length="103" mass="11909">MHLGMWRCSARFGHYRCHQCRHVAILLTAGFNCQQCMTDCSQRFELTEPFFSSLMDLYSSLSLPRFIDHSQGNKIYLKWMAVCYLSRCAAQWSVCGSGHTECI</sequence>
<organism evidence="1 2">
    <name type="scientific">Guyanagaster necrorhizus</name>
    <dbReference type="NCBI Taxonomy" id="856835"/>
    <lineage>
        <taxon>Eukaryota</taxon>
        <taxon>Fungi</taxon>
        <taxon>Dikarya</taxon>
        <taxon>Basidiomycota</taxon>
        <taxon>Agaricomycotina</taxon>
        <taxon>Agaricomycetes</taxon>
        <taxon>Agaricomycetidae</taxon>
        <taxon>Agaricales</taxon>
        <taxon>Marasmiineae</taxon>
        <taxon>Physalacriaceae</taxon>
        <taxon>Guyanagaster</taxon>
    </lineage>
</organism>
<dbReference type="EMBL" id="MU250542">
    <property type="protein sequence ID" value="KAG7443880.1"/>
    <property type="molecule type" value="Genomic_DNA"/>
</dbReference>
<dbReference type="AlphaFoldDB" id="A0A9P7VP29"/>
<gene>
    <name evidence="1" type="ORF">BT62DRAFT_303446</name>
</gene>
<dbReference type="Proteomes" id="UP000812287">
    <property type="component" value="Unassembled WGS sequence"/>
</dbReference>
<name>A0A9P7VP29_9AGAR</name>
<proteinExistence type="predicted"/>
<keyword evidence="2" id="KW-1185">Reference proteome</keyword>
<protein>
    <submittedName>
        <fullName evidence="1">Uncharacterized protein</fullName>
    </submittedName>
</protein>
<evidence type="ECO:0000313" key="2">
    <source>
        <dbReference type="Proteomes" id="UP000812287"/>
    </source>
</evidence>
<comment type="caution">
    <text evidence="1">The sequence shown here is derived from an EMBL/GenBank/DDBJ whole genome shotgun (WGS) entry which is preliminary data.</text>
</comment>